<dbReference type="RefSeq" id="WP_163799394.1">
    <property type="nucleotide sequence ID" value="NZ_AP022588.1"/>
</dbReference>
<keyword evidence="12" id="KW-1185">Reference proteome</keyword>
<dbReference type="PANTHER" id="PTHR43790:SF3">
    <property type="entry name" value="D-ALLOSE IMPORT ATP-BINDING PROTEIN ALSA-RELATED"/>
    <property type="match status" value="1"/>
</dbReference>
<dbReference type="SMART" id="SM00382">
    <property type="entry name" value="AAA"/>
    <property type="match status" value="2"/>
</dbReference>
<keyword evidence="5" id="KW-0547">Nucleotide-binding</keyword>
<dbReference type="KEGG" id="msei:MSEDJ_42200"/>
<dbReference type="AlphaFoldDB" id="A0A7I7QUX7"/>
<proteinExistence type="predicted"/>
<dbReference type="InterPro" id="IPR017871">
    <property type="entry name" value="ABC_transporter-like_CS"/>
</dbReference>
<reference evidence="11 12" key="1">
    <citation type="journal article" date="2019" name="Emerg. Microbes Infect.">
        <title>Comprehensive subspecies identification of 175 nontuberculous mycobacteria species based on 7547 genomic profiles.</title>
        <authorList>
            <person name="Matsumoto Y."/>
            <person name="Kinjo T."/>
            <person name="Motooka D."/>
            <person name="Nabeya D."/>
            <person name="Jung N."/>
            <person name="Uechi K."/>
            <person name="Horii T."/>
            <person name="Iida T."/>
            <person name="Fujita J."/>
            <person name="Nakamura S."/>
        </authorList>
    </citation>
    <scope>NUCLEOTIDE SEQUENCE [LARGE SCALE GENOMIC DNA]</scope>
    <source>
        <strain evidence="11 12">JCM 17899</strain>
    </source>
</reference>
<dbReference type="GO" id="GO:0016887">
    <property type="term" value="F:ATP hydrolysis activity"/>
    <property type="evidence" value="ECO:0007669"/>
    <property type="project" value="InterPro"/>
</dbReference>
<feature type="compositionally biased region" description="Basic and acidic residues" evidence="9">
    <location>
        <begin position="514"/>
        <end position="523"/>
    </location>
</feature>
<dbReference type="EMBL" id="AP022588">
    <property type="protein sequence ID" value="BBY30124.1"/>
    <property type="molecule type" value="Genomic_DNA"/>
</dbReference>
<dbReference type="PANTHER" id="PTHR43790">
    <property type="entry name" value="CARBOHYDRATE TRANSPORT ATP-BINDING PROTEIN MG119-RELATED"/>
    <property type="match status" value="1"/>
</dbReference>
<dbReference type="InterPro" id="IPR050107">
    <property type="entry name" value="ABC_carbohydrate_import_ATPase"/>
</dbReference>
<dbReference type="InterPro" id="IPR003593">
    <property type="entry name" value="AAA+_ATPase"/>
</dbReference>
<evidence type="ECO:0000256" key="2">
    <source>
        <dbReference type="ARBA" id="ARBA00022475"/>
    </source>
</evidence>
<evidence type="ECO:0000256" key="7">
    <source>
        <dbReference type="ARBA" id="ARBA00022967"/>
    </source>
</evidence>
<keyword evidence="3" id="KW-0762">Sugar transport</keyword>
<evidence type="ECO:0000313" key="11">
    <source>
        <dbReference type="EMBL" id="BBY30124.1"/>
    </source>
</evidence>
<keyword evidence="1" id="KW-0813">Transport</keyword>
<keyword evidence="2" id="KW-1003">Cell membrane</keyword>
<protein>
    <submittedName>
        <fullName evidence="11">Sugar ABC transporter</fullName>
    </submittedName>
</protein>
<dbReference type="PROSITE" id="PS50893">
    <property type="entry name" value="ABC_TRANSPORTER_2"/>
    <property type="match status" value="2"/>
</dbReference>
<evidence type="ECO:0000256" key="8">
    <source>
        <dbReference type="ARBA" id="ARBA00023136"/>
    </source>
</evidence>
<evidence type="ECO:0000256" key="4">
    <source>
        <dbReference type="ARBA" id="ARBA00022737"/>
    </source>
</evidence>
<dbReference type="InterPro" id="IPR027417">
    <property type="entry name" value="P-loop_NTPase"/>
</dbReference>
<keyword evidence="6" id="KW-0067">ATP-binding</keyword>
<dbReference type="CDD" id="cd03215">
    <property type="entry name" value="ABC_Carb_Monos_II"/>
    <property type="match status" value="1"/>
</dbReference>
<evidence type="ECO:0000259" key="10">
    <source>
        <dbReference type="PROSITE" id="PS50893"/>
    </source>
</evidence>
<evidence type="ECO:0000256" key="5">
    <source>
        <dbReference type="ARBA" id="ARBA00022741"/>
    </source>
</evidence>
<keyword evidence="4" id="KW-0677">Repeat</keyword>
<dbReference type="CDD" id="cd03216">
    <property type="entry name" value="ABC_Carb_Monos_I"/>
    <property type="match status" value="1"/>
</dbReference>
<dbReference type="PROSITE" id="PS00211">
    <property type="entry name" value="ABC_TRANSPORTER_1"/>
    <property type="match status" value="1"/>
</dbReference>
<evidence type="ECO:0000256" key="3">
    <source>
        <dbReference type="ARBA" id="ARBA00022597"/>
    </source>
</evidence>
<evidence type="ECO:0000256" key="6">
    <source>
        <dbReference type="ARBA" id="ARBA00022840"/>
    </source>
</evidence>
<feature type="domain" description="ABC transporter" evidence="10">
    <location>
        <begin position="6"/>
        <end position="241"/>
    </location>
</feature>
<dbReference type="InterPro" id="IPR003439">
    <property type="entry name" value="ABC_transporter-like_ATP-bd"/>
</dbReference>
<accession>A0A7I7QUX7</accession>
<dbReference type="GO" id="GO:0005524">
    <property type="term" value="F:ATP binding"/>
    <property type="evidence" value="ECO:0007669"/>
    <property type="project" value="UniProtKB-KW"/>
</dbReference>
<evidence type="ECO:0000256" key="9">
    <source>
        <dbReference type="SAM" id="MobiDB-lite"/>
    </source>
</evidence>
<evidence type="ECO:0000313" key="12">
    <source>
        <dbReference type="Proteomes" id="UP000467193"/>
    </source>
</evidence>
<feature type="region of interest" description="Disordered" evidence="9">
    <location>
        <begin position="496"/>
        <end position="523"/>
    </location>
</feature>
<evidence type="ECO:0000256" key="1">
    <source>
        <dbReference type="ARBA" id="ARBA00022448"/>
    </source>
</evidence>
<organism evidence="11 12">
    <name type="scientific">Mycolicibacterium sediminis</name>
    <dbReference type="NCBI Taxonomy" id="1286180"/>
    <lineage>
        <taxon>Bacteria</taxon>
        <taxon>Bacillati</taxon>
        <taxon>Actinomycetota</taxon>
        <taxon>Actinomycetes</taxon>
        <taxon>Mycobacteriales</taxon>
        <taxon>Mycobacteriaceae</taxon>
        <taxon>Mycolicibacterium</taxon>
    </lineage>
</organism>
<dbReference type="Proteomes" id="UP000467193">
    <property type="component" value="Chromosome"/>
</dbReference>
<dbReference type="Gene3D" id="3.40.50.300">
    <property type="entry name" value="P-loop containing nucleotide triphosphate hydrolases"/>
    <property type="match status" value="2"/>
</dbReference>
<gene>
    <name evidence="11" type="ORF">MSEDJ_42200</name>
</gene>
<keyword evidence="8" id="KW-0472">Membrane</keyword>
<sequence>MTETVLECADISKSFGGVPVLKGISLNLAPGTVTALAGENGAGKSTLMKIVSGQYTADSGTVTVQGAHLAAGNTRDAVRHGVAIVPQELASIEDMTVYENLFVGRELTVGPFLNRRAMISEAEDTLAVFDVSIPPTARMGSLPVGLRQIVEIVKAARTGARVVMLDEPTSAISEREVEGLYKIVRRLREHGVAMVYTTHKMAEIRAIADRVVVLRDGGLILDETIDRVSDDDIVTAMIGRELDALFPSRVPPKSDAVLEVRDLQVDGASEPVSFSVRAGEIVGLAGLVGAGRTELLEAIFGARHTSAGEIVVRGRAVKRNSPAAAITEGMAMVPEDRKISGVVLSMSVLDNGSLPRLSSFSVAGWLRGKARSKAVSDVMTSVRLRSSGLGQLVGTLSGGNQQKVVLARWLTGEVNVLLLDEPTRGVDVGARSEIYRIITEFAEAGMAVVMASSDMPEIIGLSHRAFVMRDGAFVGELDRDALDHPTVQESVFRMATALDGPKPGHDTSTPTAEARPDSPEAAQ</sequence>
<feature type="domain" description="ABC transporter" evidence="10">
    <location>
        <begin position="252"/>
        <end position="495"/>
    </location>
</feature>
<name>A0A7I7QUX7_9MYCO</name>
<keyword evidence="7" id="KW-1278">Translocase</keyword>
<dbReference type="Pfam" id="PF00005">
    <property type="entry name" value="ABC_tran"/>
    <property type="match status" value="2"/>
</dbReference>
<dbReference type="SUPFAM" id="SSF52540">
    <property type="entry name" value="P-loop containing nucleoside triphosphate hydrolases"/>
    <property type="match status" value="2"/>
</dbReference>